<reference evidence="1 3" key="1">
    <citation type="submission" date="2024-04" db="EMBL/GenBank/DDBJ databases">
        <title>Tritrichomonas musculus Genome.</title>
        <authorList>
            <person name="Alves-Ferreira E."/>
            <person name="Grigg M."/>
            <person name="Lorenzi H."/>
            <person name="Galac M."/>
        </authorList>
    </citation>
    <scope>NUCLEOTIDE SEQUENCE [LARGE SCALE GENOMIC DNA]</scope>
    <source>
        <strain evidence="1 3">EAF2021</strain>
    </source>
</reference>
<name>A0ABR2K8T6_9EUKA</name>
<evidence type="ECO:0000313" key="2">
    <source>
        <dbReference type="EMBL" id="KAK8898638.1"/>
    </source>
</evidence>
<comment type="caution">
    <text evidence="1">The sequence shown here is derived from an EMBL/GenBank/DDBJ whole genome shotgun (WGS) entry which is preliminary data.</text>
</comment>
<dbReference type="EMBL" id="JAPFFF010000001">
    <property type="protein sequence ID" value="KAK8898638.1"/>
    <property type="molecule type" value="Genomic_DNA"/>
</dbReference>
<dbReference type="Proteomes" id="UP001470230">
    <property type="component" value="Unassembled WGS sequence"/>
</dbReference>
<evidence type="ECO:0000313" key="3">
    <source>
        <dbReference type="Proteomes" id="UP001470230"/>
    </source>
</evidence>
<protein>
    <submittedName>
        <fullName evidence="1">Uncharacterized protein</fullName>
    </submittedName>
</protein>
<organism evidence="1 3">
    <name type="scientific">Tritrichomonas musculus</name>
    <dbReference type="NCBI Taxonomy" id="1915356"/>
    <lineage>
        <taxon>Eukaryota</taxon>
        <taxon>Metamonada</taxon>
        <taxon>Parabasalia</taxon>
        <taxon>Tritrichomonadida</taxon>
        <taxon>Tritrichomonadidae</taxon>
        <taxon>Tritrichomonas</taxon>
    </lineage>
</organism>
<sequence length="238" mass="27615">MPIYTQSKLENNYEVQQKCINSIKESIILLFPQPLRKDLLFKKKIQDLINELMDEQIFDMPHYICNELKKLSGTINAFSQYVNSVIQNIELTIIQKNLRFNKKSQKYLLNFKKEINCNINNFIRKLKILDCSMEVDSFFSEDAIINQIKSQNSNCNYPRLAKVQVDKSQISINSNESKINKDENDLSQINPQMYCRSPVHTISPLIHSPIASTMSAERQFQFSNANSNAKICFNEVSS</sequence>
<gene>
    <name evidence="2" type="ORF">M9Y10_000930</name>
    <name evidence="1" type="ORF">M9Y10_041923</name>
</gene>
<evidence type="ECO:0000313" key="1">
    <source>
        <dbReference type="EMBL" id="KAK8886460.1"/>
    </source>
</evidence>
<accession>A0ABR2K8T6</accession>
<keyword evidence="3" id="KW-1185">Reference proteome</keyword>
<dbReference type="EMBL" id="JAPFFF010000007">
    <property type="protein sequence ID" value="KAK8886460.1"/>
    <property type="molecule type" value="Genomic_DNA"/>
</dbReference>
<proteinExistence type="predicted"/>